<dbReference type="Proteomes" id="UP000827133">
    <property type="component" value="Unassembled WGS sequence"/>
</dbReference>
<name>A0A9P8IBQ0_9HYPO</name>
<dbReference type="Gene3D" id="1.20.1050.10">
    <property type="match status" value="1"/>
</dbReference>
<reference evidence="1" key="1">
    <citation type="journal article" date="2021" name="Mol. Plant Microbe Interact.">
        <title>Telomere to telomere genome assembly of Fusarium musae F31, causal agent of crown rot disease of banana.</title>
        <authorList>
            <person name="Degradi L."/>
            <person name="Tava V."/>
            <person name="Kunova A."/>
            <person name="Cortesi P."/>
            <person name="Saracchi M."/>
            <person name="Pasquali M."/>
        </authorList>
    </citation>
    <scope>NUCLEOTIDE SEQUENCE</scope>
    <source>
        <strain evidence="1">F31</strain>
    </source>
</reference>
<dbReference type="AlphaFoldDB" id="A0A9P8IBQ0"/>
<protein>
    <recommendedName>
        <fullName evidence="3">GST N-terminal domain-containing protein</fullName>
    </recommendedName>
</protein>
<keyword evidence="2" id="KW-1185">Reference proteome</keyword>
<organism evidence="1 2">
    <name type="scientific">Fusarium musae</name>
    <dbReference type="NCBI Taxonomy" id="1042133"/>
    <lineage>
        <taxon>Eukaryota</taxon>
        <taxon>Fungi</taxon>
        <taxon>Dikarya</taxon>
        <taxon>Ascomycota</taxon>
        <taxon>Pezizomycotina</taxon>
        <taxon>Sordariomycetes</taxon>
        <taxon>Hypocreomycetidae</taxon>
        <taxon>Hypocreales</taxon>
        <taxon>Nectriaceae</taxon>
        <taxon>Fusarium</taxon>
    </lineage>
</organism>
<comment type="caution">
    <text evidence="1">The sequence shown here is derived from an EMBL/GenBank/DDBJ whole genome shotgun (WGS) entry which is preliminary data.</text>
</comment>
<evidence type="ECO:0000313" key="1">
    <source>
        <dbReference type="EMBL" id="KAG9495111.1"/>
    </source>
</evidence>
<dbReference type="KEGG" id="fmu:J7337_013345"/>
<dbReference type="EMBL" id="JAHBCI010000011">
    <property type="protein sequence ID" value="KAG9495111.1"/>
    <property type="molecule type" value="Genomic_DNA"/>
</dbReference>
<accession>A0A9P8IBQ0</accession>
<sequence length="266" mass="30395">MPTYYKHTLFLWIEGYFPKRIAYYLLSKGICSSVEQLCDGKTNESNLKIVSITFTGDSFISEDPEEPLPSGTKVPALRLDDTDNGKSIWIHETWSIINFLEEVFDSDKYRKMWASNPINRAITQDALSYIALATDAGRVWLVNCAPYMADFWNIPDSELSLPVGRRARREFEEHFRTLQNVCADNLTSTGWLTPAADAGPGLADVMLAATVRHTELSWSEFILKHEELGKLRQWYENFKTVGFWHALEETGRFPENAKRGEGSVRK</sequence>
<evidence type="ECO:0000313" key="2">
    <source>
        <dbReference type="Proteomes" id="UP000827133"/>
    </source>
</evidence>
<proteinExistence type="predicted"/>
<dbReference type="RefSeq" id="XP_044674111.1">
    <property type="nucleotide sequence ID" value="XM_044830836.1"/>
</dbReference>
<evidence type="ECO:0008006" key="3">
    <source>
        <dbReference type="Google" id="ProtNLM"/>
    </source>
</evidence>
<gene>
    <name evidence="1" type="ORF">J7337_013345</name>
</gene>
<dbReference type="Gene3D" id="3.40.30.10">
    <property type="entry name" value="Glutaredoxin"/>
    <property type="match status" value="1"/>
</dbReference>
<dbReference type="GeneID" id="68321201"/>